<accession>A0A7W7QMZ7</accession>
<dbReference type="PANTHER" id="PTHR43072:SF23">
    <property type="entry name" value="UPF0039 PROTEIN C11D3.02C"/>
    <property type="match status" value="1"/>
</dbReference>
<feature type="domain" description="N-acetyltransferase" evidence="3">
    <location>
        <begin position="4"/>
        <end position="174"/>
    </location>
</feature>
<dbReference type="Gene3D" id="3.40.630.30">
    <property type="match status" value="1"/>
</dbReference>
<dbReference type="RefSeq" id="WP_184716004.1">
    <property type="nucleotide sequence ID" value="NZ_JACHJP010000003.1"/>
</dbReference>
<gene>
    <name evidence="4" type="ORF">FHS44_003638</name>
</gene>
<keyword evidence="4" id="KW-0687">Ribonucleoprotein</keyword>
<dbReference type="PANTHER" id="PTHR43072">
    <property type="entry name" value="N-ACETYLTRANSFERASE"/>
    <property type="match status" value="1"/>
</dbReference>
<dbReference type="Proteomes" id="UP000552644">
    <property type="component" value="Unassembled WGS sequence"/>
</dbReference>
<dbReference type="InterPro" id="IPR016181">
    <property type="entry name" value="Acyl_CoA_acyltransferase"/>
</dbReference>
<keyword evidence="4" id="KW-0689">Ribosomal protein</keyword>
<protein>
    <submittedName>
        <fullName evidence="4">Ribosomal protein S18 acetylase RimI-like enzyme</fullName>
    </submittedName>
</protein>
<keyword evidence="5" id="KW-1185">Reference proteome</keyword>
<comment type="caution">
    <text evidence="4">The sequence shown here is derived from an EMBL/GenBank/DDBJ whole genome shotgun (WGS) entry which is preliminary data.</text>
</comment>
<organism evidence="4 5">
    <name type="scientific">Streptosporangium saharense</name>
    <dbReference type="NCBI Taxonomy" id="1706840"/>
    <lineage>
        <taxon>Bacteria</taxon>
        <taxon>Bacillati</taxon>
        <taxon>Actinomycetota</taxon>
        <taxon>Actinomycetes</taxon>
        <taxon>Streptosporangiales</taxon>
        <taxon>Streptosporangiaceae</taxon>
        <taxon>Streptosporangium</taxon>
    </lineage>
</organism>
<dbReference type="InterPro" id="IPR000182">
    <property type="entry name" value="GNAT_dom"/>
</dbReference>
<dbReference type="EMBL" id="JACHJP010000003">
    <property type="protein sequence ID" value="MBB4916550.1"/>
    <property type="molecule type" value="Genomic_DNA"/>
</dbReference>
<reference evidence="4 5" key="1">
    <citation type="submission" date="2020-08" db="EMBL/GenBank/DDBJ databases">
        <title>Genomic Encyclopedia of Type Strains, Phase III (KMG-III): the genomes of soil and plant-associated and newly described type strains.</title>
        <authorList>
            <person name="Whitman W."/>
        </authorList>
    </citation>
    <scope>NUCLEOTIDE SEQUENCE [LARGE SCALE GENOMIC DNA]</scope>
    <source>
        <strain evidence="4 5">CECT 8840</strain>
    </source>
</reference>
<dbReference type="AlphaFoldDB" id="A0A7W7QMZ7"/>
<evidence type="ECO:0000256" key="2">
    <source>
        <dbReference type="ARBA" id="ARBA00023315"/>
    </source>
</evidence>
<sequence length="183" mass="20407">MSQVEMSRLGPGGTREHFDEIQRVYAVVFPGYDLEDHRRRTLRQTESAGFEAVTVRENGVLVGFAYGLPLSARSTWWDGLRPSPPDGFAVETGRRTFAVIGLAVLPSHRGRGLGRRLMDELLSSRPEERATLATVPDNQEAQRMYERWGWKPTGQTPGVEGETADAFDLYVTALRPEVASSSR</sequence>
<keyword evidence="2" id="KW-0012">Acyltransferase</keyword>
<dbReference type="SUPFAM" id="SSF55729">
    <property type="entry name" value="Acyl-CoA N-acyltransferases (Nat)"/>
    <property type="match status" value="1"/>
</dbReference>
<name>A0A7W7QMZ7_9ACTN</name>
<evidence type="ECO:0000259" key="3">
    <source>
        <dbReference type="PROSITE" id="PS51186"/>
    </source>
</evidence>
<dbReference type="Pfam" id="PF00583">
    <property type="entry name" value="Acetyltransf_1"/>
    <property type="match status" value="1"/>
</dbReference>
<proteinExistence type="predicted"/>
<dbReference type="PROSITE" id="PS51186">
    <property type="entry name" value="GNAT"/>
    <property type="match status" value="1"/>
</dbReference>
<dbReference type="GO" id="GO:0016747">
    <property type="term" value="F:acyltransferase activity, transferring groups other than amino-acyl groups"/>
    <property type="evidence" value="ECO:0007669"/>
    <property type="project" value="InterPro"/>
</dbReference>
<evidence type="ECO:0000313" key="5">
    <source>
        <dbReference type="Proteomes" id="UP000552644"/>
    </source>
</evidence>
<dbReference type="GO" id="GO:0005840">
    <property type="term" value="C:ribosome"/>
    <property type="evidence" value="ECO:0007669"/>
    <property type="project" value="UniProtKB-KW"/>
</dbReference>
<dbReference type="CDD" id="cd04301">
    <property type="entry name" value="NAT_SF"/>
    <property type="match status" value="1"/>
</dbReference>
<keyword evidence="1" id="KW-0808">Transferase</keyword>
<evidence type="ECO:0000313" key="4">
    <source>
        <dbReference type="EMBL" id="MBB4916550.1"/>
    </source>
</evidence>
<evidence type="ECO:0000256" key="1">
    <source>
        <dbReference type="ARBA" id="ARBA00022679"/>
    </source>
</evidence>